<gene>
    <name evidence="2" type="ORF">SFRICE_025102</name>
</gene>
<name>A0A2H1W704_SPOFR</name>
<reference evidence="2" key="1">
    <citation type="submission" date="2016-07" db="EMBL/GenBank/DDBJ databases">
        <authorList>
            <person name="Bretaudeau A."/>
        </authorList>
    </citation>
    <scope>NUCLEOTIDE SEQUENCE</scope>
    <source>
        <strain evidence="2">Rice</strain>
        <tissue evidence="2">Whole body</tissue>
    </source>
</reference>
<dbReference type="EMBL" id="ODYU01006723">
    <property type="protein sequence ID" value="SOQ48827.1"/>
    <property type="molecule type" value="Genomic_DNA"/>
</dbReference>
<organism evidence="2">
    <name type="scientific">Spodoptera frugiperda</name>
    <name type="common">Fall armyworm</name>
    <dbReference type="NCBI Taxonomy" id="7108"/>
    <lineage>
        <taxon>Eukaryota</taxon>
        <taxon>Metazoa</taxon>
        <taxon>Ecdysozoa</taxon>
        <taxon>Arthropoda</taxon>
        <taxon>Hexapoda</taxon>
        <taxon>Insecta</taxon>
        <taxon>Pterygota</taxon>
        <taxon>Neoptera</taxon>
        <taxon>Endopterygota</taxon>
        <taxon>Lepidoptera</taxon>
        <taxon>Glossata</taxon>
        <taxon>Ditrysia</taxon>
        <taxon>Noctuoidea</taxon>
        <taxon>Noctuidae</taxon>
        <taxon>Amphipyrinae</taxon>
        <taxon>Spodoptera</taxon>
    </lineage>
</organism>
<proteinExistence type="predicted"/>
<evidence type="ECO:0000256" key="1">
    <source>
        <dbReference type="SAM" id="MobiDB-lite"/>
    </source>
</evidence>
<sequence>MLAPLYPRVSKAKASFKTLFRVGIESKSQTISDLNCDPQGENHPMPSLALGEATGSVRRLLTKNHHVPTPALRAGASKSVKNPQLFDRV</sequence>
<accession>A0A2H1W704</accession>
<protein>
    <submittedName>
        <fullName evidence="2">SFRICE_025102</fullName>
    </submittedName>
</protein>
<evidence type="ECO:0000313" key="2">
    <source>
        <dbReference type="EMBL" id="SOQ48827.1"/>
    </source>
</evidence>
<dbReference type="AlphaFoldDB" id="A0A2H1W704"/>
<feature type="region of interest" description="Disordered" evidence="1">
    <location>
        <begin position="70"/>
        <end position="89"/>
    </location>
</feature>